<organism evidence="1">
    <name type="scientific">Aphanomyces invadans</name>
    <dbReference type="NCBI Taxonomy" id="157072"/>
    <lineage>
        <taxon>Eukaryota</taxon>
        <taxon>Sar</taxon>
        <taxon>Stramenopiles</taxon>
        <taxon>Oomycota</taxon>
        <taxon>Saprolegniomycetes</taxon>
        <taxon>Saprolegniales</taxon>
        <taxon>Verrucalvaceae</taxon>
        <taxon>Aphanomyces</taxon>
    </lineage>
</organism>
<evidence type="ECO:0000313" key="1">
    <source>
        <dbReference type="EMBL" id="ETW05095.1"/>
    </source>
</evidence>
<sequence>MCACDDAKEDEIRRLEESKKSQDHDDRLGVVVRDDAMRSMGKRKIDGDDHSGTSGGGKVIKLMALMHDQIQSELDFQKEKFDAELVERRKDRELVAEQFRQQQETMAKLLDMLIKKS</sequence>
<dbReference type="VEuPathDB" id="FungiDB:H310_04123"/>
<gene>
    <name evidence="1" type="ORF">H310_04123</name>
</gene>
<proteinExistence type="predicted"/>
<reference evidence="1" key="1">
    <citation type="submission" date="2013-12" db="EMBL/GenBank/DDBJ databases">
        <title>The Genome Sequence of Aphanomyces invadans NJM9701.</title>
        <authorList>
            <consortium name="The Broad Institute Genomics Platform"/>
            <person name="Russ C."/>
            <person name="Tyler B."/>
            <person name="van West P."/>
            <person name="Dieguez-Uribeondo J."/>
            <person name="Young S.K."/>
            <person name="Zeng Q."/>
            <person name="Gargeya S."/>
            <person name="Fitzgerald M."/>
            <person name="Abouelleil A."/>
            <person name="Alvarado L."/>
            <person name="Chapman S.B."/>
            <person name="Gainer-Dewar J."/>
            <person name="Goldberg J."/>
            <person name="Griggs A."/>
            <person name="Gujja S."/>
            <person name="Hansen M."/>
            <person name="Howarth C."/>
            <person name="Imamovic A."/>
            <person name="Ireland A."/>
            <person name="Larimer J."/>
            <person name="McCowan C."/>
            <person name="Murphy C."/>
            <person name="Pearson M."/>
            <person name="Poon T.W."/>
            <person name="Priest M."/>
            <person name="Roberts A."/>
            <person name="Saif S."/>
            <person name="Shea T."/>
            <person name="Sykes S."/>
            <person name="Wortman J."/>
            <person name="Nusbaum C."/>
            <person name="Birren B."/>
        </authorList>
    </citation>
    <scope>NUCLEOTIDE SEQUENCE [LARGE SCALE GENOMIC DNA]</scope>
    <source>
        <strain evidence="1">NJM9701</strain>
    </source>
</reference>
<protein>
    <submittedName>
        <fullName evidence="1">Uncharacterized protein</fullName>
    </submittedName>
</protein>
<dbReference type="AlphaFoldDB" id="A0A024UFW9"/>
<dbReference type="EMBL" id="KI913957">
    <property type="protein sequence ID" value="ETW05095.1"/>
    <property type="molecule type" value="Genomic_DNA"/>
</dbReference>
<accession>A0A024UFW9</accession>
<name>A0A024UFW9_9STRA</name>
<dbReference type="RefSeq" id="XP_008866533.1">
    <property type="nucleotide sequence ID" value="XM_008868311.1"/>
</dbReference>
<dbReference type="GeneID" id="20081173"/>